<feature type="binding site" evidence="3">
    <location>
        <begin position="309"/>
        <end position="312"/>
    </location>
    <ligand>
        <name>CTP</name>
        <dbReference type="ChEBI" id="CHEBI:37563"/>
    </ligand>
</feature>
<keyword evidence="3" id="KW-0479">Metal-binding</keyword>
<comment type="caution">
    <text evidence="3">Lacks conserved residue(s) required for the propagation of feature annotation.</text>
</comment>
<feature type="domain" description="DNA/pantothenate metabolism flavoprotein C-terminal" evidence="6">
    <location>
        <begin position="188"/>
        <end position="399"/>
    </location>
</feature>
<evidence type="ECO:0000259" key="5">
    <source>
        <dbReference type="Pfam" id="PF02441"/>
    </source>
</evidence>
<feature type="binding site" evidence="3">
    <location>
        <position position="290"/>
    </location>
    <ligand>
        <name>CTP</name>
        <dbReference type="ChEBI" id="CHEBI:37563"/>
    </ligand>
</feature>
<evidence type="ECO:0000256" key="3">
    <source>
        <dbReference type="HAMAP-Rule" id="MF_02225"/>
    </source>
</evidence>
<comment type="function">
    <text evidence="4">Catalyzes two steps in the biosynthesis of coenzyme A. In the first step cysteine is conjugated to 4'-phosphopantothenate to form 4-phosphopantothenoylcysteine, in the latter compound is decarboxylated to form 4'-phosphopantotheine.</text>
</comment>
<evidence type="ECO:0000259" key="6">
    <source>
        <dbReference type="Pfam" id="PF04127"/>
    </source>
</evidence>
<feature type="domain" description="Flavoprotein" evidence="5">
    <location>
        <begin position="6"/>
        <end position="178"/>
    </location>
</feature>
<feature type="binding site" evidence="3">
    <location>
        <position position="328"/>
    </location>
    <ligand>
        <name>CTP</name>
        <dbReference type="ChEBI" id="CHEBI:37563"/>
    </ligand>
</feature>
<dbReference type="PANTHER" id="PTHR14359">
    <property type="entry name" value="HOMO-OLIGOMERIC FLAVIN CONTAINING CYS DECARBOXYLASE FAMILY"/>
    <property type="match status" value="1"/>
</dbReference>
<dbReference type="InterPro" id="IPR005252">
    <property type="entry name" value="CoaBC"/>
</dbReference>
<dbReference type="InterPro" id="IPR007085">
    <property type="entry name" value="DNA/pantothenate-metab_flavo_C"/>
</dbReference>
<accession>A0AA41UB26</accession>
<dbReference type="GO" id="GO:0015941">
    <property type="term" value="P:pantothenate catabolic process"/>
    <property type="evidence" value="ECO:0007669"/>
    <property type="project" value="InterPro"/>
</dbReference>
<dbReference type="Gene3D" id="3.40.50.10300">
    <property type="entry name" value="CoaB-like"/>
    <property type="match status" value="1"/>
</dbReference>
<feature type="binding site" evidence="3">
    <location>
        <position position="280"/>
    </location>
    <ligand>
        <name>CTP</name>
        <dbReference type="ChEBI" id="CHEBI:37563"/>
    </ligand>
</feature>
<feature type="region of interest" description="Phosphopantothenate--cysteine ligase" evidence="3">
    <location>
        <begin position="193"/>
        <end position="404"/>
    </location>
</feature>
<organism evidence="7 8">
    <name type="scientific">Paradevosia shaoguanensis</name>
    <dbReference type="NCBI Taxonomy" id="1335043"/>
    <lineage>
        <taxon>Bacteria</taxon>
        <taxon>Pseudomonadati</taxon>
        <taxon>Pseudomonadota</taxon>
        <taxon>Alphaproteobacteria</taxon>
        <taxon>Hyphomicrobiales</taxon>
        <taxon>Devosiaceae</taxon>
        <taxon>Paradevosia</taxon>
    </lineage>
</organism>
<comment type="similarity">
    <text evidence="3 4">In the N-terminal section; belongs to the HFCD (homo-oligomeric flavin containing Cys decarboxylase) superfamily.</text>
</comment>
<evidence type="ECO:0000256" key="2">
    <source>
        <dbReference type="ARBA" id="ARBA00023239"/>
    </source>
</evidence>
<dbReference type="GO" id="GO:0046872">
    <property type="term" value="F:metal ion binding"/>
    <property type="evidence" value="ECO:0007669"/>
    <property type="project" value="UniProtKB-KW"/>
</dbReference>
<dbReference type="SUPFAM" id="SSF102645">
    <property type="entry name" value="CoaB-like"/>
    <property type="match status" value="1"/>
</dbReference>
<keyword evidence="3" id="KW-0460">Magnesium</keyword>
<comment type="cofactor">
    <cofactor evidence="3">
        <name>FMN</name>
        <dbReference type="ChEBI" id="CHEBI:58210"/>
    </cofactor>
    <text evidence="3">Binds 1 FMN per subunit.</text>
</comment>
<feature type="binding site" evidence="3">
    <location>
        <position position="346"/>
    </location>
    <ligand>
        <name>CTP</name>
        <dbReference type="ChEBI" id="CHEBI:37563"/>
    </ligand>
</feature>
<evidence type="ECO:0000256" key="4">
    <source>
        <dbReference type="RuleBase" id="RU364078"/>
    </source>
</evidence>
<evidence type="ECO:0000313" key="8">
    <source>
        <dbReference type="Proteomes" id="UP001156140"/>
    </source>
</evidence>
<keyword evidence="3" id="KW-0511">Multifunctional enzyme</keyword>
<dbReference type="GO" id="GO:0004633">
    <property type="term" value="F:phosphopantothenoylcysteine decarboxylase activity"/>
    <property type="evidence" value="ECO:0007669"/>
    <property type="project" value="UniProtKB-UniRule"/>
</dbReference>
<dbReference type="InterPro" id="IPR003382">
    <property type="entry name" value="Flavoprotein"/>
</dbReference>
<evidence type="ECO:0000313" key="7">
    <source>
        <dbReference type="EMBL" id="MCI0126657.1"/>
    </source>
</evidence>
<gene>
    <name evidence="3 7" type="primary">coaBC</name>
    <name evidence="7" type="ORF">ML536_07440</name>
</gene>
<evidence type="ECO:0000256" key="1">
    <source>
        <dbReference type="ARBA" id="ARBA00022793"/>
    </source>
</evidence>
<dbReference type="RefSeq" id="WP_281735459.1">
    <property type="nucleotide sequence ID" value="NZ_JAKETQ010000001.1"/>
</dbReference>
<dbReference type="AlphaFoldDB" id="A0AA41UB26"/>
<keyword evidence="3 4" id="KW-0436">Ligase</keyword>
<comment type="function">
    <text evidence="3">Catalyzes two sequential steps in the biosynthesis of coenzyme A. In the first step cysteine is conjugated to 4'-phosphopantothenate to form 4-phosphopantothenoylcysteine. In the second step the latter compound is decarboxylated to form 4'-phosphopantotheine.</text>
</comment>
<dbReference type="HAMAP" id="MF_02225">
    <property type="entry name" value="CoaBC"/>
    <property type="match status" value="1"/>
</dbReference>
<comment type="similarity">
    <text evidence="3 4">In the C-terminal section; belongs to the PPC synthetase family.</text>
</comment>
<feature type="binding site" evidence="3">
    <location>
        <position position="342"/>
    </location>
    <ligand>
        <name>CTP</name>
        <dbReference type="ChEBI" id="CHEBI:37563"/>
    </ligand>
</feature>
<keyword evidence="3 4" id="KW-0285">Flavoprotein</keyword>
<keyword evidence="2 3" id="KW-0456">Lyase</keyword>
<dbReference type="GO" id="GO:0015937">
    <property type="term" value="P:coenzyme A biosynthetic process"/>
    <property type="evidence" value="ECO:0007669"/>
    <property type="project" value="UniProtKB-UniRule"/>
</dbReference>
<dbReference type="Pfam" id="PF02441">
    <property type="entry name" value="Flavoprotein"/>
    <property type="match status" value="1"/>
</dbReference>
<dbReference type="SUPFAM" id="SSF52507">
    <property type="entry name" value="Homo-oligomeric flavin-containing Cys decarboxylases, HFCD"/>
    <property type="match status" value="1"/>
</dbReference>
<proteinExistence type="inferred from homology"/>
<comment type="pathway">
    <text evidence="3 4">Cofactor biosynthesis; coenzyme A biosynthesis; CoA from (R)-pantothenate: step 2/5.</text>
</comment>
<dbReference type="GO" id="GO:0071513">
    <property type="term" value="C:phosphopantothenoylcysteine decarboxylase complex"/>
    <property type="evidence" value="ECO:0007669"/>
    <property type="project" value="TreeGrafter"/>
</dbReference>
<dbReference type="InterPro" id="IPR036551">
    <property type="entry name" value="Flavin_trans-like"/>
</dbReference>
<comment type="catalytic activity">
    <reaction evidence="3 4">
        <text>N-[(R)-4-phosphopantothenoyl]-L-cysteine + H(+) = (R)-4'-phosphopantetheine + CO2</text>
        <dbReference type="Rhea" id="RHEA:16793"/>
        <dbReference type="ChEBI" id="CHEBI:15378"/>
        <dbReference type="ChEBI" id="CHEBI:16526"/>
        <dbReference type="ChEBI" id="CHEBI:59458"/>
        <dbReference type="ChEBI" id="CHEBI:61723"/>
        <dbReference type="EC" id="4.1.1.36"/>
    </reaction>
</comment>
<protein>
    <recommendedName>
        <fullName evidence="3">Coenzyme A biosynthesis bifunctional protein CoaBC</fullName>
    </recommendedName>
    <alternativeName>
        <fullName evidence="3">DNA/pantothenate metabolism flavoprotein</fullName>
    </alternativeName>
    <alternativeName>
        <fullName evidence="3">Phosphopantothenoylcysteine synthetase/decarboxylase</fullName>
        <shortName evidence="3">PPCS-PPCDC</shortName>
    </alternativeName>
    <domain>
        <recommendedName>
            <fullName evidence="3">Phosphopantothenoylcysteine decarboxylase</fullName>
            <shortName evidence="3">PPC decarboxylase</shortName>
            <shortName evidence="3">PPC-DC</shortName>
            <ecNumber evidence="3">4.1.1.36</ecNumber>
        </recommendedName>
        <alternativeName>
            <fullName evidence="3">CoaC</fullName>
        </alternativeName>
    </domain>
    <domain>
        <recommendedName>
            <fullName evidence="3">Phosphopantothenate--cysteine ligase</fullName>
            <ecNumber evidence="3">6.3.2.5</ecNumber>
        </recommendedName>
        <alternativeName>
            <fullName evidence="3">CoaB</fullName>
        </alternativeName>
        <alternativeName>
            <fullName evidence="3">Phosphopantothenoylcysteine synthetase</fullName>
            <shortName evidence="3">PPC synthetase</shortName>
            <shortName evidence="3">PPC-S</shortName>
        </alternativeName>
    </domain>
</protein>
<dbReference type="GO" id="GO:0004632">
    <property type="term" value="F:phosphopantothenate--cysteine ligase activity"/>
    <property type="evidence" value="ECO:0007669"/>
    <property type="project" value="UniProtKB-UniRule"/>
</dbReference>
<dbReference type="NCBIfam" id="TIGR00521">
    <property type="entry name" value="coaBC_dfp"/>
    <property type="match status" value="1"/>
</dbReference>
<dbReference type="EC" id="6.3.2.5" evidence="3"/>
<comment type="pathway">
    <text evidence="3 4">Cofactor biosynthesis; coenzyme A biosynthesis; CoA from (R)-pantothenate: step 3/5.</text>
</comment>
<dbReference type="EC" id="4.1.1.36" evidence="3"/>
<keyword evidence="8" id="KW-1185">Reference proteome</keyword>
<keyword evidence="3 4" id="KW-0288">FMN</keyword>
<keyword evidence="1 3" id="KW-0210">Decarboxylase</keyword>
<dbReference type="Proteomes" id="UP001156140">
    <property type="component" value="Unassembled WGS sequence"/>
</dbReference>
<sequence>MTLQGKHILLVVAGGVAAYKAPDLVRRLRERGASVRCVMTEAAGKFIGATTLAAVSGTPVAADLFDDITGMDVGHIRLAREADLIIVAPATANILAQMAHGMAGDLATAILLARSGPVLVAPAMNPKMWANPATTRNIAALRQDGISFVGPEVGEMAETGESGLGRMAEPLAIAEAASQLLAPKNQPLAGLSFVVTSGPTEEPLDPVRFISNRSSGKQGHAIAEALANAGAKVRLVSGPVTLPDPRHVEVTHVETAEQMLSAVLASLPADGAIFVAAVADWRAAAIAEHKIKKSGGADEELTLHFVRNPDILATIGHHAQRPRLVIGFAAETRDVIENAGAKLRSKGADWIFANDVSNAAGVFGGDRNHVHLLSSNGVEDIGAGSKAEIAEQIVSRISTFFARS</sequence>
<reference evidence="7" key="1">
    <citation type="submission" date="2022-03" db="EMBL/GenBank/DDBJ databases">
        <title>The complete genome sequence of a Methyloterrigena soli.</title>
        <authorList>
            <person name="Zi Z."/>
        </authorList>
    </citation>
    <scope>NUCLEOTIDE SEQUENCE</scope>
    <source>
        <strain evidence="7">M48</strain>
    </source>
</reference>
<dbReference type="Pfam" id="PF04127">
    <property type="entry name" value="DFP"/>
    <property type="match status" value="1"/>
</dbReference>
<feature type="region of interest" description="Phosphopantothenoylcysteine decarboxylase" evidence="3">
    <location>
        <begin position="1"/>
        <end position="192"/>
    </location>
</feature>
<dbReference type="Gene3D" id="3.40.50.1950">
    <property type="entry name" value="Flavin prenyltransferase-like"/>
    <property type="match status" value="1"/>
</dbReference>
<dbReference type="GO" id="GO:0010181">
    <property type="term" value="F:FMN binding"/>
    <property type="evidence" value="ECO:0007669"/>
    <property type="project" value="UniProtKB-UniRule"/>
</dbReference>
<dbReference type="InterPro" id="IPR035929">
    <property type="entry name" value="CoaB-like_sf"/>
</dbReference>
<comment type="caution">
    <text evidence="7">The sequence shown here is derived from an EMBL/GenBank/DDBJ whole genome shotgun (WGS) entry which is preliminary data.</text>
</comment>
<name>A0AA41UB26_9HYPH</name>
<comment type="cofactor">
    <cofactor evidence="3">
        <name>Mg(2+)</name>
        <dbReference type="ChEBI" id="CHEBI:18420"/>
    </cofactor>
</comment>
<dbReference type="EMBL" id="JALAZD010000001">
    <property type="protein sequence ID" value="MCI0126657.1"/>
    <property type="molecule type" value="Genomic_DNA"/>
</dbReference>
<comment type="catalytic activity">
    <reaction evidence="3 4">
        <text>(R)-4'-phosphopantothenate + L-cysteine + CTP = N-[(R)-4-phosphopantothenoyl]-L-cysteine + CMP + diphosphate + H(+)</text>
        <dbReference type="Rhea" id="RHEA:19397"/>
        <dbReference type="ChEBI" id="CHEBI:10986"/>
        <dbReference type="ChEBI" id="CHEBI:15378"/>
        <dbReference type="ChEBI" id="CHEBI:33019"/>
        <dbReference type="ChEBI" id="CHEBI:35235"/>
        <dbReference type="ChEBI" id="CHEBI:37563"/>
        <dbReference type="ChEBI" id="CHEBI:59458"/>
        <dbReference type="ChEBI" id="CHEBI:60377"/>
        <dbReference type="EC" id="6.3.2.5"/>
    </reaction>
</comment>
<dbReference type="PANTHER" id="PTHR14359:SF6">
    <property type="entry name" value="PHOSPHOPANTOTHENOYLCYSTEINE DECARBOXYLASE"/>
    <property type="match status" value="1"/>
</dbReference>